<gene>
    <name evidence="1" type="ORF">Vadar_019976</name>
</gene>
<protein>
    <submittedName>
        <fullName evidence="1">Uncharacterized protein</fullName>
    </submittedName>
</protein>
<name>A0ACB7X2B2_9ERIC</name>
<organism evidence="1 2">
    <name type="scientific">Vaccinium darrowii</name>
    <dbReference type="NCBI Taxonomy" id="229202"/>
    <lineage>
        <taxon>Eukaryota</taxon>
        <taxon>Viridiplantae</taxon>
        <taxon>Streptophyta</taxon>
        <taxon>Embryophyta</taxon>
        <taxon>Tracheophyta</taxon>
        <taxon>Spermatophyta</taxon>
        <taxon>Magnoliopsida</taxon>
        <taxon>eudicotyledons</taxon>
        <taxon>Gunneridae</taxon>
        <taxon>Pentapetalae</taxon>
        <taxon>asterids</taxon>
        <taxon>Ericales</taxon>
        <taxon>Ericaceae</taxon>
        <taxon>Vaccinioideae</taxon>
        <taxon>Vaccinieae</taxon>
        <taxon>Vaccinium</taxon>
    </lineage>
</organism>
<accession>A0ACB7X2B2</accession>
<reference evidence="1 2" key="1">
    <citation type="journal article" date="2021" name="Hortic Res">
        <title>High-quality reference genome and annotation aids understanding of berry development for evergreen blueberry (Vaccinium darrowii).</title>
        <authorList>
            <person name="Yu J."/>
            <person name="Hulse-Kemp A.M."/>
            <person name="Babiker E."/>
            <person name="Staton M."/>
        </authorList>
    </citation>
    <scope>NUCLEOTIDE SEQUENCE [LARGE SCALE GENOMIC DNA]</scope>
    <source>
        <strain evidence="2">cv. NJ 8807/NJ 8810</strain>
        <tissue evidence="1">Young leaf</tissue>
    </source>
</reference>
<comment type="caution">
    <text evidence="1">The sequence shown here is derived from an EMBL/GenBank/DDBJ whole genome shotgun (WGS) entry which is preliminary data.</text>
</comment>
<dbReference type="Proteomes" id="UP000828048">
    <property type="component" value="Chromosome 2"/>
</dbReference>
<proteinExistence type="predicted"/>
<evidence type="ECO:0000313" key="2">
    <source>
        <dbReference type="Proteomes" id="UP000828048"/>
    </source>
</evidence>
<keyword evidence="2" id="KW-1185">Reference proteome</keyword>
<dbReference type="EMBL" id="CM037152">
    <property type="protein sequence ID" value="KAH7834816.1"/>
    <property type="molecule type" value="Genomic_DNA"/>
</dbReference>
<sequence>MLFLEYFVEKIWLVDYHQQRLSNYNHVLSPILSKRNMTSRYTDIIAAAPLVLVSFVFHEEGGNWGSNPFVLWNPSTRSHKRILCPYELPYYSLYGLCYDSAVDDYRVFIVSRRNETSVVVYSSRNDSWNIFIDNRYVLSSSKQPAVHADFICGDSSFSPIQDDVDLTSSTAASTLQLIQPHLLLPRRQPLTQPPTRLITLAHHRQPKPHQQGQRQFAKSGVN</sequence>
<evidence type="ECO:0000313" key="1">
    <source>
        <dbReference type="EMBL" id="KAH7834816.1"/>
    </source>
</evidence>